<dbReference type="InterPro" id="IPR010071">
    <property type="entry name" value="AA_adenyl_dom"/>
</dbReference>
<feature type="compositionally biased region" description="Basic and acidic residues" evidence="9">
    <location>
        <begin position="19"/>
        <end position="29"/>
    </location>
</feature>
<dbReference type="Pfam" id="PF13193">
    <property type="entry name" value="AMP-binding_C"/>
    <property type="match status" value="1"/>
</dbReference>
<keyword evidence="6" id="KW-0597">Phosphoprotein</keyword>
<dbReference type="CDD" id="cd19535">
    <property type="entry name" value="Cyc_NRPS"/>
    <property type="match status" value="1"/>
</dbReference>
<dbReference type="PANTHER" id="PTHR45527:SF1">
    <property type="entry name" value="FATTY ACID SYNTHASE"/>
    <property type="match status" value="1"/>
</dbReference>
<dbReference type="PROSITE" id="PS50075">
    <property type="entry name" value="CARRIER"/>
    <property type="match status" value="1"/>
</dbReference>
<keyword evidence="12" id="KW-1185">Reference proteome</keyword>
<feature type="region of interest" description="Disordered" evidence="9">
    <location>
        <begin position="678"/>
        <end position="705"/>
    </location>
</feature>
<sequence>MMPTPAVEPLPALLADRPASPDDVREPHRPWHVAPAGSSLGRDHRWWSGVWVALLARYSGHDRVWLAGTNGWYEVPVAQEVPAGDLISATVKVLDGPSFQPSRRPSAPVAVTAGAPEEHRGAGDLAVEVADGVVSVAGDARLWEPATLQRLARQLRLLGEQAANEPSTPLATVSLLTAEDRRLVTEEWNRTAADWPSTGYLDLIAAQVRARPNAPAVEHGDRVISFAELDRRGNQIAAELRRAGVAAGDRVGLFCPRGADYVLAVLGILKAGAAIVPLDPVNPDARIAFMLRDSTATAVLTSGDLADRLPDGPPVLDIAATTAAPADPPDALADPDPISHLIYTSGSTGEPKAVLERLHAIENLVHWTGRAYGVRPGDRASWLSAPGFGVQIMEWMPYLALGATVCVPAARHALSPAQLRDWLVAEKLTHTMLVAALAEPAWALDWPADAALRVMVTTAERVHSWPPVDTPFRVVMTYGTTESTNALTCLDLGAGIDLTSQATPSHVKAAHPVPAGRPIANVRAYVLDEFDRPVPPGLTGRLLIGGAGLSSGYHNRPDLTAKLFRPDPVTGTGLVYETGDLARYRADGAIEILGRGDAQVKIRGFRVELGEVESALIGCPEVAEAVVTTVETGGGGRQLAAYVTAADGAELEGAALKARLSEQLPYYMLPSTVTPLPEIPRLPNGKTDLRSLPAPDPAGRSDDDFVPARTETEAAMARLWTEIFDGRTISMTDNFFHLGGHSLLAFRLIDELRGRFDVELSLTELYANPTAAGLSTAVDAGRAGSAAFADLPPVEPDPATRFDPFPLNAGQQAMWIGRGSMVELGNVGCHGYFEWDSDGLDVDAFEQAWRALVERHDALRTVVLADGTQRVLAEVPDFVIGHHDLRDAADPERELLALRDQLSHTILDAATWPLFDLRLSLLPGGRTRIHLVLDFLIADAWSYFQVIVPELSELYAGRGSTLEPLRLTFRDYVLGLAAHLEESDVYRRSQWYWQDRLESLPGAPQLPERPATQPVLPARIERHSGVLGAEDWAAIGALASEYGVTGSGVLAAAYAEVLRSWSAEPSFCLNFPLFSRLPLHPQITDVIGHTTTTLLLEAAASGRTFADRAQTLQQRLWSDLEHRHFTGIQVLRALTRLRGTLVPAMPVVMTSLVGYPPDQRETSFGSAVYGISQTPQVSLDFQVFETEDEGLRFNWDYIQAVYPDGLIGEMFAAFLDLLGRLTTRDGWRTDDFGYGVARHAADAVDTEVDAGAKRTGTAWEQYWASVNTTGRGGDVLWDADDAEEMGWLLDAAARHLEPALPVVDLGCGNGRYARALATRFRTVAGVDVSPTAIARAREEGAGLDNLSFDVLDPGDMDAVKALATRIGPANIFVRAVLHVLGDKERAAMAAAMTVLTGGRGGVLIIEPDYAASSFGYLGHVGGARGRAADLVRPLEAAGVRHSTRFGPADLDRYFPRDHWRRLSTGPAEMHAVDPESDAATIRVPGYLAAVRPVTPDR</sequence>
<evidence type="ECO:0000256" key="8">
    <source>
        <dbReference type="ARBA" id="ARBA00033440"/>
    </source>
</evidence>
<evidence type="ECO:0000256" key="9">
    <source>
        <dbReference type="SAM" id="MobiDB-lite"/>
    </source>
</evidence>
<dbReference type="GO" id="GO:0043041">
    <property type="term" value="P:amino acid activation for nonribosomal peptide biosynthetic process"/>
    <property type="evidence" value="ECO:0007669"/>
    <property type="project" value="TreeGrafter"/>
</dbReference>
<dbReference type="GO" id="GO:0008610">
    <property type="term" value="P:lipid biosynthetic process"/>
    <property type="evidence" value="ECO:0007669"/>
    <property type="project" value="UniProtKB-ARBA"/>
</dbReference>
<evidence type="ECO:0000256" key="4">
    <source>
        <dbReference type="ARBA" id="ARBA00016743"/>
    </source>
</evidence>
<dbReference type="InterPro" id="IPR000873">
    <property type="entry name" value="AMP-dep_synth/lig_dom"/>
</dbReference>
<dbReference type="NCBIfam" id="TIGR01733">
    <property type="entry name" value="AA-adenyl-dom"/>
    <property type="match status" value="1"/>
</dbReference>
<dbReference type="PROSITE" id="PS00455">
    <property type="entry name" value="AMP_BINDING"/>
    <property type="match status" value="1"/>
</dbReference>
<evidence type="ECO:0000256" key="2">
    <source>
        <dbReference type="ARBA" id="ARBA00005102"/>
    </source>
</evidence>
<dbReference type="CDD" id="cd05930">
    <property type="entry name" value="A_NRPS"/>
    <property type="match status" value="1"/>
</dbReference>
<dbReference type="InterPro" id="IPR029063">
    <property type="entry name" value="SAM-dependent_MTases_sf"/>
</dbReference>
<dbReference type="Gene3D" id="3.30.559.10">
    <property type="entry name" value="Chloramphenicol acetyltransferase-like domain"/>
    <property type="match status" value="1"/>
</dbReference>
<dbReference type="InterPro" id="IPR041698">
    <property type="entry name" value="Methyltransf_25"/>
</dbReference>
<dbReference type="CDD" id="cd02440">
    <property type="entry name" value="AdoMet_MTases"/>
    <property type="match status" value="1"/>
</dbReference>
<dbReference type="Gene3D" id="3.40.50.150">
    <property type="entry name" value="Vaccinia Virus protein VP39"/>
    <property type="match status" value="1"/>
</dbReference>
<dbReference type="GO" id="GO:0044550">
    <property type="term" value="P:secondary metabolite biosynthetic process"/>
    <property type="evidence" value="ECO:0007669"/>
    <property type="project" value="TreeGrafter"/>
</dbReference>
<feature type="region of interest" description="Disordered" evidence="9">
    <location>
        <begin position="1"/>
        <end position="30"/>
    </location>
</feature>
<comment type="similarity">
    <text evidence="3">Belongs to the ATP-dependent AMP-binding enzyme family. MbtB subfamily.</text>
</comment>
<dbReference type="Gene3D" id="3.40.50.980">
    <property type="match status" value="2"/>
</dbReference>
<evidence type="ECO:0000313" key="11">
    <source>
        <dbReference type="EMBL" id="TQK96794.1"/>
    </source>
</evidence>
<dbReference type="InterPro" id="IPR001242">
    <property type="entry name" value="Condensation_dom"/>
</dbReference>
<keyword evidence="5" id="KW-0596">Phosphopantetheine</keyword>
<accession>A0A542UCK2</accession>
<dbReference type="InterPro" id="IPR036736">
    <property type="entry name" value="ACP-like_sf"/>
</dbReference>
<evidence type="ECO:0000256" key="3">
    <source>
        <dbReference type="ARBA" id="ARBA00007380"/>
    </source>
</evidence>
<dbReference type="SUPFAM" id="SSF56801">
    <property type="entry name" value="Acetyl-CoA synthetase-like"/>
    <property type="match status" value="1"/>
</dbReference>
<dbReference type="SUPFAM" id="SSF53335">
    <property type="entry name" value="S-adenosyl-L-methionine-dependent methyltransferases"/>
    <property type="match status" value="1"/>
</dbReference>
<dbReference type="InterPro" id="IPR057737">
    <property type="entry name" value="Condensation_MtbB-like"/>
</dbReference>
<dbReference type="GO" id="GO:0005737">
    <property type="term" value="C:cytoplasm"/>
    <property type="evidence" value="ECO:0007669"/>
    <property type="project" value="TreeGrafter"/>
</dbReference>
<evidence type="ECO:0000259" key="10">
    <source>
        <dbReference type="PROSITE" id="PS50075"/>
    </source>
</evidence>
<dbReference type="EMBL" id="VFNX01000001">
    <property type="protein sequence ID" value="TQK96794.1"/>
    <property type="molecule type" value="Genomic_DNA"/>
</dbReference>
<keyword evidence="7" id="KW-0436">Ligase</keyword>
<dbReference type="Gene3D" id="3.30.300.30">
    <property type="match status" value="1"/>
</dbReference>
<dbReference type="Gene3D" id="3.30.559.30">
    <property type="entry name" value="Nonribosomal peptide synthetase, condensation domain"/>
    <property type="match status" value="2"/>
</dbReference>
<dbReference type="Pfam" id="PF00668">
    <property type="entry name" value="Condensation"/>
    <property type="match status" value="1"/>
</dbReference>
<dbReference type="Gene3D" id="2.30.38.10">
    <property type="entry name" value="Luciferase, Domain 3"/>
    <property type="match status" value="1"/>
</dbReference>
<dbReference type="InterPro" id="IPR020845">
    <property type="entry name" value="AMP-binding_CS"/>
</dbReference>
<dbReference type="Pfam" id="PF00550">
    <property type="entry name" value="PP-binding"/>
    <property type="match status" value="1"/>
</dbReference>
<dbReference type="InterPro" id="IPR023213">
    <property type="entry name" value="CAT-like_dom_sf"/>
</dbReference>
<gene>
    <name evidence="11" type="ORF">FB563_1743</name>
</gene>
<evidence type="ECO:0000256" key="5">
    <source>
        <dbReference type="ARBA" id="ARBA00022450"/>
    </source>
</evidence>
<dbReference type="PANTHER" id="PTHR45527">
    <property type="entry name" value="NONRIBOSOMAL PEPTIDE SYNTHETASE"/>
    <property type="match status" value="1"/>
</dbReference>
<feature type="domain" description="Carrier" evidence="10">
    <location>
        <begin position="707"/>
        <end position="782"/>
    </location>
</feature>
<dbReference type="FunFam" id="3.30.559.30:FF:000006">
    <property type="entry name" value="Yersiniabactin polyketide/non-ribosomal peptide synthetase"/>
    <property type="match status" value="1"/>
</dbReference>
<dbReference type="Pfam" id="PF00501">
    <property type="entry name" value="AMP-binding"/>
    <property type="match status" value="1"/>
</dbReference>
<comment type="cofactor">
    <cofactor evidence="1">
        <name>pantetheine 4'-phosphate</name>
        <dbReference type="ChEBI" id="CHEBI:47942"/>
    </cofactor>
</comment>
<dbReference type="GO" id="GO:0016874">
    <property type="term" value="F:ligase activity"/>
    <property type="evidence" value="ECO:0007669"/>
    <property type="project" value="UniProtKB-KW"/>
</dbReference>
<dbReference type="InterPro" id="IPR045851">
    <property type="entry name" value="AMP-bd_C_sf"/>
</dbReference>
<dbReference type="InterPro" id="IPR025110">
    <property type="entry name" value="AMP-bd_C"/>
</dbReference>
<dbReference type="Gene3D" id="1.10.1200.10">
    <property type="entry name" value="ACP-like"/>
    <property type="match status" value="1"/>
</dbReference>
<proteinExistence type="inferred from homology"/>
<evidence type="ECO:0000256" key="7">
    <source>
        <dbReference type="ARBA" id="ARBA00022598"/>
    </source>
</evidence>
<dbReference type="RefSeq" id="WP_055705525.1">
    <property type="nucleotide sequence ID" value="NZ_JBPJFI010000001.1"/>
</dbReference>
<comment type="caution">
    <text evidence="11">The sequence shown here is derived from an EMBL/GenBank/DDBJ whole genome shotgun (WGS) entry which is preliminary data.</text>
</comment>
<dbReference type="SUPFAM" id="SSF52777">
    <property type="entry name" value="CoA-dependent acyltransferases"/>
    <property type="match status" value="2"/>
</dbReference>
<dbReference type="InterPro" id="IPR009081">
    <property type="entry name" value="PP-bd_ACP"/>
</dbReference>
<reference evidence="11 12" key="1">
    <citation type="submission" date="2019-06" db="EMBL/GenBank/DDBJ databases">
        <title>Sequencing the genomes of 1000 actinobacteria strains.</title>
        <authorList>
            <person name="Klenk H.-P."/>
        </authorList>
    </citation>
    <scope>NUCLEOTIDE SEQUENCE [LARGE SCALE GENOMIC DNA]</scope>
    <source>
        <strain evidence="11 12">DSM 41929</strain>
    </source>
</reference>
<evidence type="ECO:0000256" key="6">
    <source>
        <dbReference type="ARBA" id="ARBA00022553"/>
    </source>
</evidence>
<protein>
    <recommendedName>
        <fullName evidence="4">Phenyloxazoline synthase MbtB</fullName>
    </recommendedName>
    <alternativeName>
        <fullName evidence="8">Mycobactin synthetase protein B</fullName>
    </alternativeName>
</protein>
<name>A0A542UCK2_9ACTN</name>
<dbReference type="SUPFAM" id="SSF47336">
    <property type="entry name" value="ACP-like"/>
    <property type="match status" value="1"/>
</dbReference>
<comment type="pathway">
    <text evidence="2">Siderophore biosynthesis; mycobactin biosynthesis.</text>
</comment>
<evidence type="ECO:0000313" key="12">
    <source>
        <dbReference type="Proteomes" id="UP000318103"/>
    </source>
</evidence>
<dbReference type="GO" id="GO:0031177">
    <property type="term" value="F:phosphopantetheine binding"/>
    <property type="evidence" value="ECO:0007669"/>
    <property type="project" value="TreeGrafter"/>
</dbReference>
<dbReference type="GO" id="GO:0008168">
    <property type="term" value="F:methyltransferase activity"/>
    <property type="evidence" value="ECO:0007669"/>
    <property type="project" value="UniProtKB-ARBA"/>
</dbReference>
<dbReference type="FunFam" id="3.30.559.10:FF:000023">
    <property type="entry name" value="Non-ribosomal peptide synthetase"/>
    <property type="match status" value="1"/>
</dbReference>
<evidence type="ECO:0000256" key="1">
    <source>
        <dbReference type="ARBA" id="ARBA00001957"/>
    </source>
</evidence>
<dbReference type="Proteomes" id="UP000318103">
    <property type="component" value="Unassembled WGS sequence"/>
</dbReference>
<organism evidence="11 12">
    <name type="scientific">Streptomyces puniciscabiei</name>
    <dbReference type="NCBI Taxonomy" id="164348"/>
    <lineage>
        <taxon>Bacteria</taxon>
        <taxon>Bacillati</taxon>
        <taxon>Actinomycetota</taxon>
        <taxon>Actinomycetes</taxon>
        <taxon>Kitasatosporales</taxon>
        <taxon>Streptomycetaceae</taxon>
        <taxon>Streptomyces</taxon>
    </lineage>
</organism>
<dbReference type="Pfam" id="PF13649">
    <property type="entry name" value="Methyltransf_25"/>
    <property type="match status" value="1"/>
</dbReference>